<proteinExistence type="predicted"/>
<name>A0A8S1FDB6_9PELO</name>
<feature type="coiled-coil region" evidence="1">
    <location>
        <begin position="565"/>
        <end position="599"/>
    </location>
</feature>
<evidence type="ECO:0000256" key="1">
    <source>
        <dbReference type="SAM" id="Coils"/>
    </source>
</evidence>
<feature type="coiled-coil region" evidence="1">
    <location>
        <begin position="233"/>
        <end position="319"/>
    </location>
</feature>
<sequence>MGRKNKTKLKKNNGVEILSPAHQATMKIFEEEKIEMLSKLRRAKIEYYENTAQLTSQLETRCHELTIAKRVINQLKGMVGLDDKALAEMGAHELSESKENVPDSCKVFADENLQLRAQLDELRHIYDLLNSEKEMLIAEIEKIRKLDSEQPDEQSHQLLAKTKEDLSRAREEFSKIEMKLNETTKLLEDTTTKYNNEIESVQEELRYRQAEKLELASELEKTREMFVVLTRERELERAELEKSKDREAKLESTEGKLNEQAATIEQLRKASEELENFRENHMKDVDQLRLKCEDQQKQVELLQQQLLEANQSISLLSKEKDEIFEGFKTKEAEFAKISEEVALLRSVKEVSKRANTERAEEISKLKNELEKKIQEIELLKIDSEKVSQLQFDNNAKSIEITDLTVQLQSTIAEKQTFEQELGDQRRSLVESKQETCKAKEELRCLEEKFIAFKNSESEHAEMMETLKKQLEEAVASETSSKNLLTKLEEDLQKSKDLSKHLEATKKDLSKSRRQIDKFKQEARKAKNEIETIRKKSNEEVDAIRKRANDEVIEIKKSIEYEAKQHDQIAAELEKAKTDIESSNREIDQLQTQIQKSKLDTEKIRFELEVTQKSLEEKSQQHAQVSTDLKQLHLDLEASRKNFNDVKAELDQSKENVEKIRTEMQNSQKALKQEIEERQQAVATLEYAKSELQKSLMEIGELKEQLKTSDESLEGMRKQLEESKSSTNELSQLKDERNQNAVRIDQLTADLETAKAELAKALAEVHELKVEADKAREDVVHVKNTDQQHQEEVQQYEEEIKKYVHIVEVLRKSISDMRTENEHLKEAEKLKVAEADERVKQLTRENLHFKEEIRKFGELLQKKAIEHHELQNEFEELKIIARTSCEKAESLMKVVDGDAKKIETMIARIAQLEETRRIAETETKTLKDSLTDLTKQLEQKNREVVNMTAEREQAEEKLKHLEDIEKGLNCAMKTATDLKKEVEVYHGAAEKYRNEVERFKNEIGNNKETQDLINQLTTDNEDIKNKLKNFVVKINSLGLAEPFDYSNVQSLDFNTQMNNTINHIEMYCRKKCEETVQQLGLEHKNLKCDTLLQELEVERLTKTEISMKQLNIESSVKELNAEKEKLENDLKEKQESLNNIKVELISAREALKVRDQNVLDCENEARKLRSQLDMVIFEKEQLELSKEEKDATARVLELEREIIELKASTQEKIDALIEETRMFEERLALSEDKGKTLVSEKIRMEETARVQYAECVENLRIANEKLERIGSESKSKLTDLGFNEGQLKKIAELEQQLADAVRQSETDYEELNNASTAEEMEKKSVSMDKDSPIRVQVDHAVAETSVVVDSNVDFSDSDVIEGDATPLVPATNPNPDPFVAISRYVRSLRHNTKFAVYPMIRYAIAFWLVFLHIVAFYYLIL</sequence>
<protein>
    <submittedName>
        <fullName evidence="4">Uncharacterized protein</fullName>
    </submittedName>
</protein>
<dbReference type="PANTHER" id="PTHR43977">
    <property type="entry name" value="STRUCTURAL MAINTENANCE OF CHROMOSOMES PROTEIN 3"/>
    <property type="match status" value="1"/>
</dbReference>
<dbReference type="OrthoDB" id="10255522at2759"/>
<feature type="coiled-coil region" evidence="1">
    <location>
        <begin position="452"/>
        <end position="539"/>
    </location>
</feature>
<keyword evidence="1" id="KW-0175">Coiled coil</keyword>
<evidence type="ECO:0000313" key="4">
    <source>
        <dbReference type="EMBL" id="CAB3409724.1"/>
    </source>
</evidence>
<reference evidence="4 5" key="1">
    <citation type="submission" date="2020-04" db="EMBL/GenBank/DDBJ databases">
        <authorList>
            <person name="Laetsch R D."/>
            <person name="Stevens L."/>
            <person name="Kumar S."/>
            <person name="Blaxter L. M."/>
        </authorList>
    </citation>
    <scope>NUCLEOTIDE SEQUENCE [LARGE SCALE GENOMIC DNA]</scope>
</reference>
<organism evidence="4 5">
    <name type="scientific">Caenorhabditis bovis</name>
    <dbReference type="NCBI Taxonomy" id="2654633"/>
    <lineage>
        <taxon>Eukaryota</taxon>
        <taxon>Metazoa</taxon>
        <taxon>Ecdysozoa</taxon>
        <taxon>Nematoda</taxon>
        <taxon>Chromadorea</taxon>
        <taxon>Rhabditida</taxon>
        <taxon>Rhabditina</taxon>
        <taxon>Rhabditomorpha</taxon>
        <taxon>Rhabditoidea</taxon>
        <taxon>Rhabditidae</taxon>
        <taxon>Peloderinae</taxon>
        <taxon>Caenorhabditis</taxon>
    </lineage>
</organism>
<evidence type="ECO:0000256" key="3">
    <source>
        <dbReference type="SAM" id="Phobius"/>
    </source>
</evidence>
<feature type="transmembrane region" description="Helical" evidence="3">
    <location>
        <begin position="1398"/>
        <end position="1419"/>
    </location>
</feature>
<evidence type="ECO:0000256" key="2">
    <source>
        <dbReference type="SAM" id="MobiDB-lite"/>
    </source>
</evidence>
<feature type="region of interest" description="Disordered" evidence="2">
    <location>
        <begin position="1303"/>
        <end position="1324"/>
    </location>
</feature>
<gene>
    <name evidence="4" type="ORF">CBOVIS_LOCUS11342</name>
</gene>
<feature type="coiled-coil region" evidence="1">
    <location>
        <begin position="352"/>
        <end position="386"/>
    </location>
</feature>
<keyword evidence="5" id="KW-1185">Reference proteome</keyword>
<comment type="caution">
    <text evidence="4">The sequence shown here is derived from an EMBL/GenBank/DDBJ whole genome shotgun (WGS) entry which is preliminary data.</text>
</comment>
<feature type="coiled-coil region" evidence="1">
    <location>
        <begin position="1108"/>
        <end position="1149"/>
    </location>
</feature>
<feature type="coiled-coil region" evidence="1">
    <location>
        <begin position="1178"/>
        <end position="1207"/>
    </location>
</feature>
<feature type="coiled-coil region" evidence="1">
    <location>
        <begin position="112"/>
        <end position="204"/>
    </location>
</feature>
<accession>A0A8S1FDB6</accession>
<evidence type="ECO:0000313" key="5">
    <source>
        <dbReference type="Proteomes" id="UP000494206"/>
    </source>
</evidence>
<dbReference type="EMBL" id="CADEPM010000009">
    <property type="protein sequence ID" value="CAB3409724.1"/>
    <property type="molecule type" value="Genomic_DNA"/>
</dbReference>
<dbReference type="Proteomes" id="UP000494206">
    <property type="component" value="Unassembled WGS sequence"/>
</dbReference>
<keyword evidence="3" id="KW-0472">Membrane</keyword>
<feature type="region of interest" description="Disordered" evidence="2">
    <location>
        <begin position="706"/>
        <end position="736"/>
    </location>
</feature>
<feature type="compositionally biased region" description="Basic and acidic residues" evidence="2">
    <location>
        <begin position="706"/>
        <end position="723"/>
    </location>
</feature>
<keyword evidence="3" id="KW-0812">Transmembrane</keyword>
<keyword evidence="3" id="KW-1133">Transmembrane helix</keyword>